<sequence length="37" mass="3784">DANVTKNVDGTGGSLECSVAHGDKVYYPSATKLSVTV</sequence>
<proteinExistence type="predicted"/>
<dbReference type="Proteomes" id="UP000499080">
    <property type="component" value="Unassembled WGS sequence"/>
</dbReference>
<dbReference type="AlphaFoldDB" id="A0A4Y2A3H6"/>
<gene>
    <name evidence="1" type="ORF">AVEN_268204_1</name>
</gene>
<name>A0A4Y2A3H6_ARAVE</name>
<evidence type="ECO:0000313" key="2">
    <source>
        <dbReference type="Proteomes" id="UP000499080"/>
    </source>
</evidence>
<protein>
    <submittedName>
        <fullName evidence="1">Uncharacterized protein</fullName>
    </submittedName>
</protein>
<comment type="caution">
    <text evidence="1">The sequence shown here is derived from an EMBL/GenBank/DDBJ whole genome shotgun (WGS) entry which is preliminary data.</text>
</comment>
<reference evidence="1 2" key="1">
    <citation type="journal article" date="2019" name="Sci. Rep.">
        <title>Orb-weaving spider Araneus ventricosus genome elucidates the spidroin gene catalogue.</title>
        <authorList>
            <person name="Kono N."/>
            <person name="Nakamura H."/>
            <person name="Ohtoshi R."/>
            <person name="Moran D.A.P."/>
            <person name="Shinohara A."/>
            <person name="Yoshida Y."/>
            <person name="Fujiwara M."/>
            <person name="Mori M."/>
            <person name="Tomita M."/>
            <person name="Arakawa K."/>
        </authorList>
    </citation>
    <scope>NUCLEOTIDE SEQUENCE [LARGE SCALE GENOMIC DNA]</scope>
</reference>
<dbReference type="EMBL" id="BGPR01079380">
    <property type="protein sequence ID" value="GBL74240.1"/>
    <property type="molecule type" value="Genomic_DNA"/>
</dbReference>
<evidence type="ECO:0000313" key="1">
    <source>
        <dbReference type="EMBL" id="GBL74240.1"/>
    </source>
</evidence>
<keyword evidence="2" id="KW-1185">Reference proteome</keyword>
<organism evidence="1 2">
    <name type="scientific">Araneus ventricosus</name>
    <name type="common">Orbweaver spider</name>
    <name type="synonym">Epeira ventricosa</name>
    <dbReference type="NCBI Taxonomy" id="182803"/>
    <lineage>
        <taxon>Eukaryota</taxon>
        <taxon>Metazoa</taxon>
        <taxon>Ecdysozoa</taxon>
        <taxon>Arthropoda</taxon>
        <taxon>Chelicerata</taxon>
        <taxon>Arachnida</taxon>
        <taxon>Araneae</taxon>
        <taxon>Araneomorphae</taxon>
        <taxon>Entelegynae</taxon>
        <taxon>Araneoidea</taxon>
        <taxon>Araneidae</taxon>
        <taxon>Araneus</taxon>
    </lineage>
</organism>
<feature type="non-terminal residue" evidence="1">
    <location>
        <position position="1"/>
    </location>
</feature>
<accession>A0A4Y2A3H6</accession>